<name>A0A399RHW1_9PROT</name>
<accession>A0A399RHW1</accession>
<sequence length="70" mass="7584">MPDHPDLATSLKDYRQAAGLTQADLAAKVSVSRKTINTIENGVFVPTTVLALKLARALGCRVEDLFSLRD</sequence>
<dbReference type="CDD" id="cd00093">
    <property type="entry name" value="HTH_XRE"/>
    <property type="match status" value="1"/>
</dbReference>
<dbReference type="PROSITE" id="PS50943">
    <property type="entry name" value="HTH_CROC1"/>
    <property type="match status" value="1"/>
</dbReference>
<dbReference type="Pfam" id="PF01381">
    <property type="entry name" value="HTH_3"/>
    <property type="match status" value="1"/>
</dbReference>
<dbReference type="InterPro" id="IPR010982">
    <property type="entry name" value="Lambda_DNA-bd_dom_sf"/>
</dbReference>
<dbReference type="EMBL" id="QWFX01000011">
    <property type="protein sequence ID" value="RIJ29392.1"/>
    <property type="molecule type" value="Genomic_DNA"/>
</dbReference>
<keyword evidence="1" id="KW-0238">DNA-binding</keyword>
<organism evidence="3 4">
    <name type="scientific">Henriciella mobilis</name>
    <dbReference type="NCBI Taxonomy" id="2305467"/>
    <lineage>
        <taxon>Bacteria</taxon>
        <taxon>Pseudomonadati</taxon>
        <taxon>Pseudomonadota</taxon>
        <taxon>Alphaproteobacteria</taxon>
        <taxon>Hyphomonadales</taxon>
        <taxon>Hyphomonadaceae</taxon>
        <taxon>Henriciella</taxon>
    </lineage>
</organism>
<dbReference type="OrthoDB" id="3034420at2"/>
<keyword evidence="4" id="KW-1185">Reference proteome</keyword>
<dbReference type="Proteomes" id="UP000266385">
    <property type="component" value="Unassembled WGS sequence"/>
</dbReference>
<dbReference type="AlphaFoldDB" id="A0A399RHW1"/>
<dbReference type="GO" id="GO:0003677">
    <property type="term" value="F:DNA binding"/>
    <property type="evidence" value="ECO:0007669"/>
    <property type="project" value="UniProtKB-KW"/>
</dbReference>
<evidence type="ECO:0000256" key="1">
    <source>
        <dbReference type="ARBA" id="ARBA00023125"/>
    </source>
</evidence>
<evidence type="ECO:0000313" key="3">
    <source>
        <dbReference type="EMBL" id="RIJ29392.1"/>
    </source>
</evidence>
<comment type="caution">
    <text evidence="3">The sequence shown here is derived from an EMBL/GenBank/DDBJ whole genome shotgun (WGS) entry which is preliminary data.</text>
</comment>
<dbReference type="Gene3D" id="1.10.260.40">
    <property type="entry name" value="lambda repressor-like DNA-binding domains"/>
    <property type="match status" value="1"/>
</dbReference>
<proteinExistence type="predicted"/>
<feature type="domain" description="HTH cro/C1-type" evidence="2">
    <location>
        <begin position="11"/>
        <end position="65"/>
    </location>
</feature>
<dbReference type="SMART" id="SM00530">
    <property type="entry name" value="HTH_XRE"/>
    <property type="match status" value="1"/>
</dbReference>
<dbReference type="SUPFAM" id="SSF47413">
    <property type="entry name" value="lambda repressor-like DNA-binding domains"/>
    <property type="match status" value="1"/>
</dbReference>
<dbReference type="PANTHER" id="PTHR46558">
    <property type="entry name" value="TRACRIPTIONAL REGULATORY PROTEIN-RELATED-RELATED"/>
    <property type="match status" value="1"/>
</dbReference>
<dbReference type="PANTHER" id="PTHR46558:SF11">
    <property type="entry name" value="HTH-TYPE TRANSCRIPTIONAL REGULATOR XRE"/>
    <property type="match status" value="1"/>
</dbReference>
<dbReference type="InterPro" id="IPR001387">
    <property type="entry name" value="Cro/C1-type_HTH"/>
</dbReference>
<reference evidence="3 4" key="1">
    <citation type="submission" date="2018-08" db="EMBL/GenBank/DDBJ databases">
        <title>Henriciella mobilis sp. nov., isolated from seawater.</title>
        <authorList>
            <person name="Cheng H."/>
            <person name="Wu Y.-H."/>
            <person name="Xu X.-W."/>
            <person name="Guo L.-L."/>
        </authorList>
    </citation>
    <scope>NUCLEOTIDE SEQUENCE [LARGE SCALE GENOMIC DNA]</scope>
    <source>
        <strain evidence="3 4">JN25</strain>
    </source>
</reference>
<gene>
    <name evidence="3" type="ORF">D1223_09795</name>
</gene>
<evidence type="ECO:0000259" key="2">
    <source>
        <dbReference type="PROSITE" id="PS50943"/>
    </source>
</evidence>
<dbReference type="RefSeq" id="WP_119376263.1">
    <property type="nucleotide sequence ID" value="NZ_QWFX01000011.1"/>
</dbReference>
<evidence type="ECO:0000313" key="4">
    <source>
        <dbReference type="Proteomes" id="UP000266385"/>
    </source>
</evidence>
<protein>
    <submittedName>
        <fullName evidence="3">Transcriptional regulator</fullName>
    </submittedName>
</protein>